<sequence length="331" mass="35748">MKKSLFIVALFAFTAFNAEACQVDLSDGVGPTTLSIPSQTIRIDADAQTSTSLPIFSYDSSLQSTQISYINCLNGTPFGKSPYNLGPQDTSTKIYPTSVPGIGIKLRWNNGSAFGDFPSENKMSFQTPLGRFIYSTGSYFRIELYKTQPRVSLKDPNGDILLPPGDIAYNWVEMNNISSYAQKLNIGQIMVISTPACAFNNNKVVDFGLVTSADLTAGGIEKDLSFDITCQSDYGNYSAIAAITSNTPSSDKQYIKVKDSAGNSDRLGIEIKDSQGKTMLLDGSTTELLANVVANTPATFHWKAHLKPTAGVLHPANGDFTAEAEVILQIK</sequence>
<dbReference type="InterPro" id="IPR054160">
    <property type="entry name" value="MrkD_recept-bd"/>
</dbReference>
<keyword evidence="4" id="KW-0281">Fimbrium</keyword>
<name>A0A2T7B6B0_9ENTR</name>
<evidence type="ECO:0000313" key="8">
    <source>
        <dbReference type="EMBL" id="PUX23224.1"/>
    </source>
</evidence>
<keyword evidence="3 5" id="KW-0732">Signal</keyword>
<dbReference type="InterPro" id="IPR008966">
    <property type="entry name" value="Adhesion_dom_sf"/>
</dbReference>
<dbReference type="OrthoDB" id="6515729at2"/>
<dbReference type="AlphaFoldDB" id="A0A2T7B6B0"/>
<dbReference type="Pfam" id="PF00419">
    <property type="entry name" value="Fimbrial"/>
    <property type="match status" value="1"/>
</dbReference>
<evidence type="ECO:0000256" key="2">
    <source>
        <dbReference type="ARBA" id="ARBA00006671"/>
    </source>
</evidence>
<dbReference type="RefSeq" id="WP_075198152.1">
    <property type="nucleotide sequence ID" value="NZ_CP187984.1"/>
</dbReference>
<reference evidence="8" key="1">
    <citation type="submission" date="2016-12" db="EMBL/GenBank/DDBJ databases">
        <title>Analysis of the Molecular Diversity Among Cronobacter Species Isolated from Filth Flies Using a Pan Genomic DNA Microarray.</title>
        <authorList>
            <person name="Pava-Ripoll M."/>
            <person name="Tall B."/>
            <person name="Farber J."/>
            <person name="Fanning S."/>
            <person name="Lehner A."/>
            <person name="Stephan R."/>
            <person name="Pagotto F."/>
            <person name="Iverson C."/>
            <person name="Ziobro G."/>
            <person name="Miller A."/>
            <person name="Pearson R."/>
            <person name="Yan Q."/>
            <person name="Kim M."/>
            <person name="Jeong S."/>
            <person name="Park J."/>
            <person name="Jun S."/>
            <person name="Choi H."/>
            <person name="Chung T."/>
            <person name="Yoo Y."/>
            <person name="Park E."/>
            <person name="Hwang S."/>
            <person name="Lee B."/>
            <person name="Sathyamoorthy V."/>
            <person name="Carter L."/>
            <person name="Mammel M."/>
            <person name="Jackson S."/>
            <person name="Kothary M."/>
            <person name="Patel I."/>
            <person name="Grim C."/>
            <person name="Gopinath G."/>
            <person name="Gangiredla J."/>
            <person name="Chase H."/>
        </authorList>
    </citation>
    <scope>NUCLEOTIDE SEQUENCE [LARGE SCALE GENOMIC DNA]</scope>
    <source>
        <strain evidence="8">MOD1-Sh41s</strain>
    </source>
</reference>
<dbReference type="GO" id="GO:0043709">
    <property type="term" value="P:cell adhesion involved in single-species biofilm formation"/>
    <property type="evidence" value="ECO:0007669"/>
    <property type="project" value="TreeGrafter"/>
</dbReference>
<dbReference type="EMBL" id="MSAG01000013">
    <property type="protein sequence ID" value="PUX23224.1"/>
    <property type="molecule type" value="Genomic_DNA"/>
</dbReference>
<dbReference type="Pfam" id="PF22003">
    <property type="entry name" value="MrkDrd"/>
    <property type="match status" value="1"/>
</dbReference>
<dbReference type="GO" id="GO:0009289">
    <property type="term" value="C:pilus"/>
    <property type="evidence" value="ECO:0007669"/>
    <property type="project" value="UniProtKB-SubCell"/>
</dbReference>
<accession>A0A2T7B6B0</accession>
<proteinExistence type="inferred from homology"/>
<feature type="chain" id="PRO_5015761220" evidence="5">
    <location>
        <begin position="21"/>
        <end position="331"/>
    </location>
</feature>
<gene>
    <name evidence="8" type="ORF">BS411_08425</name>
</gene>
<evidence type="ECO:0000259" key="7">
    <source>
        <dbReference type="Pfam" id="PF22003"/>
    </source>
</evidence>
<dbReference type="InterPro" id="IPR036937">
    <property type="entry name" value="Adhesion_dom_fimbrial_sf"/>
</dbReference>
<dbReference type="InterPro" id="IPR050263">
    <property type="entry name" value="Bact_Fimbrial_Adh_Pro"/>
</dbReference>
<organism evidence="8">
    <name type="scientific">Cronobacter turicensis</name>
    <dbReference type="NCBI Taxonomy" id="413502"/>
    <lineage>
        <taxon>Bacteria</taxon>
        <taxon>Pseudomonadati</taxon>
        <taxon>Pseudomonadota</taxon>
        <taxon>Gammaproteobacteria</taxon>
        <taxon>Enterobacterales</taxon>
        <taxon>Enterobacteriaceae</taxon>
        <taxon>Cronobacter</taxon>
    </lineage>
</organism>
<dbReference type="Gene3D" id="2.60.40.1090">
    <property type="entry name" value="Fimbrial-type adhesion domain"/>
    <property type="match status" value="1"/>
</dbReference>
<dbReference type="PANTHER" id="PTHR33420">
    <property type="entry name" value="FIMBRIAL SUBUNIT ELFA-RELATED"/>
    <property type="match status" value="1"/>
</dbReference>
<feature type="signal peptide" evidence="5">
    <location>
        <begin position="1"/>
        <end position="20"/>
    </location>
</feature>
<protein>
    <submittedName>
        <fullName evidence="8">Fimbrial protein</fullName>
    </submittedName>
</protein>
<dbReference type="InterPro" id="IPR000259">
    <property type="entry name" value="Adhesion_dom_fimbrial"/>
</dbReference>
<evidence type="ECO:0000259" key="6">
    <source>
        <dbReference type="Pfam" id="PF00419"/>
    </source>
</evidence>
<comment type="similarity">
    <text evidence="2">Belongs to the fimbrial protein family.</text>
</comment>
<feature type="domain" description="MrkD-like receptor binding" evidence="7">
    <location>
        <begin position="61"/>
        <end position="149"/>
    </location>
</feature>
<evidence type="ECO:0000256" key="4">
    <source>
        <dbReference type="ARBA" id="ARBA00023263"/>
    </source>
</evidence>
<comment type="subcellular location">
    <subcellularLocation>
        <location evidence="1">Fimbrium</location>
    </subcellularLocation>
</comment>
<comment type="caution">
    <text evidence="8">The sequence shown here is derived from an EMBL/GenBank/DDBJ whole genome shotgun (WGS) entry which is preliminary data.</text>
</comment>
<dbReference type="SUPFAM" id="SSF49401">
    <property type="entry name" value="Bacterial adhesins"/>
    <property type="match status" value="1"/>
</dbReference>
<evidence type="ECO:0000256" key="3">
    <source>
        <dbReference type="ARBA" id="ARBA00022729"/>
    </source>
</evidence>
<evidence type="ECO:0000256" key="1">
    <source>
        <dbReference type="ARBA" id="ARBA00004561"/>
    </source>
</evidence>
<dbReference type="PANTHER" id="PTHR33420:SF12">
    <property type="entry name" value="FIMBRIN-LIKE PROTEIN FIMI-RELATED"/>
    <property type="match status" value="1"/>
</dbReference>
<evidence type="ECO:0000256" key="5">
    <source>
        <dbReference type="SAM" id="SignalP"/>
    </source>
</evidence>
<dbReference type="Gene3D" id="2.60.40.3310">
    <property type="match status" value="1"/>
</dbReference>
<feature type="domain" description="Fimbrial-type adhesion" evidence="6">
    <location>
        <begin position="193"/>
        <end position="330"/>
    </location>
</feature>